<gene>
    <name evidence="1" type="ORF">H3H32_24300</name>
</gene>
<sequence length="90" mass="10536">MCFKKYFKNRQLEKRIQPLTEAERQAILKASPLQAGLFQGEGFHIFLKSEPDFEKAHVDMLGEVSAQFAEDWIIRQYLLSNQRDTENTES</sequence>
<evidence type="ECO:0000313" key="2">
    <source>
        <dbReference type="Proteomes" id="UP000515369"/>
    </source>
</evidence>
<dbReference type="RefSeq" id="WP_182458188.1">
    <property type="nucleotide sequence ID" value="NZ_CP059732.1"/>
</dbReference>
<dbReference type="EMBL" id="CP059732">
    <property type="protein sequence ID" value="QMW01076.1"/>
    <property type="molecule type" value="Genomic_DNA"/>
</dbReference>
<evidence type="ECO:0000313" key="1">
    <source>
        <dbReference type="EMBL" id="QMW01076.1"/>
    </source>
</evidence>
<accession>A0A7G5GQD4</accession>
<protein>
    <submittedName>
        <fullName evidence="1">Uncharacterized protein</fullName>
    </submittedName>
</protein>
<dbReference type="Proteomes" id="UP000515369">
    <property type="component" value="Chromosome"/>
</dbReference>
<proteinExistence type="predicted"/>
<keyword evidence="2" id="KW-1185">Reference proteome</keyword>
<reference evidence="1 2" key="1">
    <citation type="submission" date="2020-07" db="EMBL/GenBank/DDBJ databases">
        <title>Spirosoma foliorum sp. nov., isolated from the leaves on the Nejang mountain Korea, Republic of.</title>
        <authorList>
            <person name="Ho H."/>
            <person name="Lee Y.-J."/>
            <person name="Nurcahyanto D.-A."/>
            <person name="Kim S.-G."/>
        </authorList>
    </citation>
    <scope>NUCLEOTIDE SEQUENCE [LARGE SCALE GENOMIC DNA]</scope>
    <source>
        <strain evidence="1 2">PL0136</strain>
    </source>
</reference>
<dbReference type="AlphaFoldDB" id="A0A7G5GQD4"/>
<dbReference type="KEGG" id="sfol:H3H32_24300"/>
<name>A0A7G5GQD4_9BACT</name>
<organism evidence="1 2">
    <name type="scientific">Spirosoma foliorum</name>
    <dbReference type="NCBI Taxonomy" id="2710596"/>
    <lineage>
        <taxon>Bacteria</taxon>
        <taxon>Pseudomonadati</taxon>
        <taxon>Bacteroidota</taxon>
        <taxon>Cytophagia</taxon>
        <taxon>Cytophagales</taxon>
        <taxon>Cytophagaceae</taxon>
        <taxon>Spirosoma</taxon>
    </lineage>
</organism>